<evidence type="ECO:0000259" key="2">
    <source>
        <dbReference type="PROSITE" id="PS50110"/>
    </source>
</evidence>
<evidence type="ECO:0000313" key="5">
    <source>
        <dbReference type="Proteomes" id="UP000037784"/>
    </source>
</evidence>
<sequence>MPTVLVVDDAQFVRKRLQKILSEAGFDVLEAGDGQEAVDVYRQYHPDVVLLDITMPKLDGMEALRLIREYDPNARVVMLSALGQQAIILEALRRGARDFIVKPFKPEQVLHALELATRS</sequence>
<dbReference type="STRING" id="872965.SE16_04960"/>
<accession>A0A0M8K8F5</accession>
<dbReference type="PANTHER" id="PTHR43228:SF1">
    <property type="entry name" value="TWO-COMPONENT RESPONSE REGULATOR ARR22"/>
    <property type="match status" value="1"/>
</dbReference>
<dbReference type="InterPro" id="IPR001789">
    <property type="entry name" value="Sig_transdc_resp-reg_receiver"/>
</dbReference>
<dbReference type="CDD" id="cd17542">
    <property type="entry name" value="REC_CheY"/>
    <property type="match status" value="1"/>
</dbReference>
<dbReference type="SMART" id="SM00448">
    <property type="entry name" value="REC"/>
    <property type="match status" value="1"/>
</dbReference>
<reference evidence="3 5" key="1">
    <citation type="journal article" date="2015" name="Genome Announc.">
        <title>Draft Genome Sequence of a Heterotrophic Facultative Anaerobic Thermophilic Bacterium, Ardenticatena maritima Strain 110ST.</title>
        <authorList>
            <person name="Kawaichi S."/>
            <person name="Yoshida T."/>
            <person name="Sako Y."/>
            <person name="Nakamura R."/>
        </authorList>
    </citation>
    <scope>NUCLEOTIDE SEQUENCE [LARGE SCALE GENOMIC DNA]</scope>
    <source>
        <strain evidence="3 5">110S</strain>
    </source>
</reference>
<dbReference type="Pfam" id="PF00072">
    <property type="entry name" value="Response_reg"/>
    <property type="match status" value="1"/>
</dbReference>
<dbReference type="GO" id="GO:0000160">
    <property type="term" value="P:phosphorelay signal transduction system"/>
    <property type="evidence" value="ECO:0007669"/>
    <property type="project" value="InterPro"/>
</dbReference>
<proteinExistence type="predicted"/>
<dbReference type="RefSeq" id="WP_054492826.1">
    <property type="nucleotide sequence ID" value="NZ_BBZA01000097.1"/>
</dbReference>
<dbReference type="PROSITE" id="PS50110">
    <property type="entry name" value="RESPONSE_REGULATORY"/>
    <property type="match status" value="1"/>
</dbReference>
<evidence type="ECO:0000313" key="4">
    <source>
        <dbReference type="EMBL" id="KPL88214.1"/>
    </source>
</evidence>
<keyword evidence="1" id="KW-0597">Phosphoprotein</keyword>
<dbReference type="AlphaFoldDB" id="A0A0M8K8F5"/>
<dbReference type="InParanoid" id="A0A0M8K8F5"/>
<dbReference type="FunCoup" id="A0A0M8K8F5">
    <property type="interactions" value="133"/>
</dbReference>
<dbReference type="Proteomes" id="UP000050502">
    <property type="component" value="Unassembled WGS sequence"/>
</dbReference>
<reference evidence="5" key="3">
    <citation type="submission" date="2015-08" db="EMBL/GenBank/DDBJ databases">
        <title>Draft Genome Sequence of a Heterotrophic Facultative Anaerobic Bacterium Ardenticatena maritima Strain 110S.</title>
        <authorList>
            <person name="Kawaichi S."/>
            <person name="Yoshida T."/>
            <person name="Sako Y."/>
            <person name="Nakamura R."/>
        </authorList>
    </citation>
    <scope>NUCLEOTIDE SEQUENCE [LARGE SCALE GENOMIC DNA]</scope>
    <source>
        <strain evidence="5">110S</strain>
    </source>
</reference>
<organism evidence="3 5">
    <name type="scientific">Ardenticatena maritima</name>
    <dbReference type="NCBI Taxonomy" id="872965"/>
    <lineage>
        <taxon>Bacteria</taxon>
        <taxon>Bacillati</taxon>
        <taxon>Chloroflexota</taxon>
        <taxon>Ardenticatenia</taxon>
        <taxon>Ardenticatenales</taxon>
        <taxon>Ardenticatenaceae</taxon>
        <taxon>Ardenticatena</taxon>
    </lineage>
</organism>
<dbReference type="OrthoDB" id="9790669at2"/>
<evidence type="ECO:0000313" key="3">
    <source>
        <dbReference type="EMBL" id="GAP62951.1"/>
    </source>
</evidence>
<feature type="modified residue" description="4-aspartylphosphate" evidence="1">
    <location>
        <position position="52"/>
    </location>
</feature>
<dbReference type="InterPro" id="IPR011006">
    <property type="entry name" value="CheY-like_superfamily"/>
</dbReference>
<dbReference type="PATRIC" id="fig|872965.6.peg.1012"/>
<dbReference type="EMBL" id="BBZA01000097">
    <property type="protein sequence ID" value="GAP62951.1"/>
    <property type="molecule type" value="Genomic_DNA"/>
</dbReference>
<gene>
    <name evidence="3" type="primary">cheY</name>
    <name evidence="3" type="ORF">ARMA_1374</name>
    <name evidence="4" type="ORF">SE16_04960</name>
</gene>
<dbReference type="InterPro" id="IPR052048">
    <property type="entry name" value="ST_Response_Regulator"/>
</dbReference>
<keyword evidence="5" id="KW-1185">Reference proteome</keyword>
<dbReference type="Proteomes" id="UP000037784">
    <property type="component" value="Unassembled WGS sequence"/>
</dbReference>
<name>A0A0M8K8F5_9CHLR</name>
<feature type="domain" description="Response regulatory" evidence="2">
    <location>
        <begin position="3"/>
        <end position="117"/>
    </location>
</feature>
<evidence type="ECO:0000313" key="6">
    <source>
        <dbReference type="Proteomes" id="UP000050502"/>
    </source>
</evidence>
<protein>
    <submittedName>
        <fullName evidence="4">Chemotaxis protein CheY</fullName>
    </submittedName>
    <submittedName>
        <fullName evidence="3">Two-component system, chemotaxis family, response regulator CheY</fullName>
    </submittedName>
</protein>
<dbReference type="SUPFAM" id="SSF52172">
    <property type="entry name" value="CheY-like"/>
    <property type="match status" value="1"/>
</dbReference>
<dbReference type="Gene3D" id="3.40.50.2300">
    <property type="match status" value="1"/>
</dbReference>
<reference evidence="4 6" key="2">
    <citation type="submission" date="2015-07" db="EMBL/GenBank/DDBJ databases">
        <title>Whole genome sequence of Ardenticatena maritima DSM 23922.</title>
        <authorList>
            <person name="Hemp J."/>
            <person name="Ward L.M."/>
            <person name="Pace L.A."/>
            <person name="Fischer W.W."/>
        </authorList>
    </citation>
    <scope>NUCLEOTIDE SEQUENCE [LARGE SCALE GENOMIC DNA]</scope>
    <source>
        <strain evidence="4 6">110S</strain>
    </source>
</reference>
<evidence type="ECO:0000256" key="1">
    <source>
        <dbReference type="PROSITE-ProRule" id="PRU00169"/>
    </source>
</evidence>
<dbReference type="EMBL" id="LGKN01000004">
    <property type="protein sequence ID" value="KPL88214.1"/>
    <property type="molecule type" value="Genomic_DNA"/>
</dbReference>
<comment type="caution">
    <text evidence="3">The sequence shown here is derived from an EMBL/GenBank/DDBJ whole genome shotgun (WGS) entry which is preliminary data.</text>
</comment>
<dbReference type="PANTHER" id="PTHR43228">
    <property type="entry name" value="TWO-COMPONENT RESPONSE REGULATOR"/>
    <property type="match status" value="1"/>
</dbReference>